<evidence type="ECO:0000256" key="2">
    <source>
        <dbReference type="ARBA" id="ARBA00022525"/>
    </source>
</evidence>
<feature type="compositionally biased region" description="Polar residues" evidence="5">
    <location>
        <begin position="373"/>
        <end position="389"/>
    </location>
</feature>
<feature type="region of interest" description="Disordered" evidence="5">
    <location>
        <begin position="539"/>
        <end position="652"/>
    </location>
</feature>
<reference evidence="9 10" key="2">
    <citation type="submission" date="2020-08" db="EMBL/GenBank/DDBJ databases">
        <title>The Agave Microbiome: Exploring the role of microbial communities in plant adaptations to desert environments.</title>
        <authorList>
            <person name="Partida-Martinez L.P."/>
        </authorList>
    </citation>
    <scope>NUCLEOTIDE SEQUENCE [LARGE SCALE GENOMIC DNA]</scope>
    <source>
        <strain evidence="9 10">AT2.17</strain>
    </source>
</reference>
<comment type="subcellular location">
    <subcellularLocation>
        <location evidence="1">Secreted</location>
    </subcellularLocation>
</comment>
<feature type="region of interest" description="Disordered" evidence="5">
    <location>
        <begin position="373"/>
        <end position="394"/>
    </location>
</feature>
<dbReference type="AlphaFoldDB" id="A0A7Y9H6C7"/>
<dbReference type="InterPro" id="IPR028974">
    <property type="entry name" value="TSP_type-3_rpt"/>
</dbReference>
<feature type="region of interest" description="Disordered" evidence="5">
    <location>
        <begin position="154"/>
        <end position="177"/>
    </location>
</feature>
<feature type="compositionally biased region" description="Polar residues" evidence="5">
    <location>
        <begin position="165"/>
        <end position="176"/>
    </location>
</feature>
<feature type="compositionally biased region" description="Basic and acidic residues" evidence="5">
    <location>
        <begin position="541"/>
        <end position="556"/>
    </location>
</feature>
<dbReference type="SUPFAM" id="SSF103647">
    <property type="entry name" value="TSP type-3 repeat"/>
    <property type="match status" value="1"/>
</dbReference>
<feature type="compositionally biased region" description="Basic and acidic residues" evidence="5">
    <location>
        <begin position="580"/>
        <end position="595"/>
    </location>
</feature>
<feature type="compositionally biased region" description="Polar residues" evidence="5">
    <location>
        <begin position="431"/>
        <end position="447"/>
    </location>
</feature>
<feature type="compositionally biased region" description="Low complexity" evidence="5">
    <location>
        <begin position="467"/>
        <end position="477"/>
    </location>
</feature>
<dbReference type="InterPro" id="IPR059100">
    <property type="entry name" value="TSP3_bac"/>
</dbReference>
<feature type="compositionally biased region" description="Basic residues" evidence="5">
    <location>
        <begin position="557"/>
        <end position="567"/>
    </location>
</feature>
<dbReference type="Proteomes" id="UP000549911">
    <property type="component" value="Unassembled WGS sequence"/>
</dbReference>
<proteinExistence type="predicted"/>
<dbReference type="Pfam" id="PF19077">
    <property type="entry name" value="Big_13"/>
    <property type="match status" value="1"/>
</dbReference>
<dbReference type="InterPro" id="IPR053180">
    <property type="entry name" value="Ca-binding_acidic-repeat"/>
</dbReference>
<dbReference type="Pfam" id="PF18884">
    <property type="entry name" value="TSP3_bac"/>
    <property type="match status" value="3"/>
</dbReference>
<comment type="caution">
    <text evidence="9">The sequence shown here is derived from an EMBL/GenBank/DDBJ whole genome shotgun (WGS) entry which is preliminary data.</text>
</comment>
<reference evidence="9 10" key="1">
    <citation type="submission" date="2020-07" db="EMBL/GenBank/DDBJ databases">
        <authorList>
            <person name="Partida-Martinez L."/>
            <person name="Huntemann M."/>
            <person name="Clum A."/>
            <person name="Wang J."/>
            <person name="Palaniappan K."/>
            <person name="Ritter S."/>
            <person name="Chen I.-M."/>
            <person name="Stamatis D."/>
            <person name="Reddy T."/>
            <person name="O'Malley R."/>
            <person name="Daum C."/>
            <person name="Shapiro N."/>
            <person name="Ivanova N."/>
            <person name="Kyrpides N."/>
            <person name="Woyke T."/>
        </authorList>
    </citation>
    <scope>NUCLEOTIDE SEQUENCE [LARGE SCALE GENOMIC DNA]</scope>
    <source>
        <strain evidence="9 10">AT2.17</strain>
    </source>
</reference>
<evidence type="ECO:0000256" key="3">
    <source>
        <dbReference type="ARBA" id="ARBA00022729"/>
    </source>
</evidence>
<dbReference type="InterPro" id="IPR044016">
    <property type="entry name" value="Big_13"/>
</dbReference>
<evidence type="ECO:0000256" key="5">
    <source>
        <dbReference type="SAM" id="MobiDB-lite"/>
    </source>
</evidence>
<dbReference type="InterPro" id="IPR035088">
    <property type="entry name" value="PA_Ca-bd"/>
</dbReference>
<dbReference type="GO" id="GO:0005975">
    <property type="term" value="P:carbohydrate metabolic process"/>
    <property type="evidence" value="ECO:0007669"/>
    <property type="project" value="UniProtKB-ARBA"/>
</dbReference>
<dbReference type="Gene3D" id="3.90.182.10">
    <property type="entry name" value="Toxin - Anthrax Protective Antigen,domain 1"/>
    <property type="match status" value="1"/>
</dbReference>
<organism evidence="9 10">
    <name type="scientific">Nocardioides cavernae</name>
    <dbReference type="NCBI Taxonomy" id="1921566"/>
    <lineage>
        <taxon>Bacteria</taxon>
        <taxon>Bacillati</taxon>
        <taxon>Actinomycetota</taxon>
        <taxon>Actinomycetes</taxon>
        <taxon>Propionibacteriales</taxon>
        <taxon>Nocardioidaceae</taxon>
        <taxon>Nocardioides</taxon>
    </lineage>
</organism>
<dbReference type="InterPro" id="IPR013783">
    <property type="entry name" value="Ig-like_fold"/>
</dbReference>
<feature type="signal peptide" evidence="6">
    <location>
        <begin position="1"/>
        <end position="38"/>
    </location>
</feature>
<evidence type="ECO:0000313" key="9">
    <source>
        <dbReference type="EMBL" id="NYE38732.1"/>
    </source>
</evidence>
<feature type="domain" description="Protective antigen Ca-binding" evidence="7">
    <location>
        <begin position="541"/>
        <end position="610"/>
    </location>
</feature>
<dbReference type="PANTHER" id="PTHR37467">
    <property type="entry name" value="EXPORTED CALCIUM-BINDING GLYCOPROTEIN-RELATED"/>
    <property type="match status" value="1"/>
</dbReference>
<keyword evidence="3 6" id="KW-0732">Signal</keyword>
<dbReference type="EMBL" id="JACCBW010000006">
    <property type="protein sequence ID" value="NYE38732.1"/>
    <property type="molecule type" value="Genomic_DNA"/>
</dbReference>
<evidence type="ECO:0000256" key="4">
    <source>
        <dbReference type="ARBA" id="ARBA00022837"/>
    </source>
</evidence>
<feature type="domain" description="Bacterial Ig-like" evidence="8">
    <location>
        <begin position="376"/>
        <end position="449"/>
    </location>
</feature>
<evidence type="ECO:0000259" key="7">
    <source>
        <dbReference type="Pfam" id="PF03495"/>
    </source>
</evidence>
<dbReference type="Gene3D" id="2.60.40.10">
    <property type="entry name" value="Immunoglobulins"/>
    <property type="match status" value="1"/>
</dbReference>
<keyword evidence="2" id="KW-0964">Secreted</keyword>
<dbReference type="GO" id="GO:0005509">
    <property type="term" value="F:calcium ion binding"/>
    <property type="evidence" value="ECO:0007669"/>
    <property type="project" value="InterPro"/>
</dbReference>
<keyword evidence="10" id="KW-1185">Reference proteome</keyword>
<feature type="compositionally biased region" description="Basic and acidic residues" evidence="5">
    <location>
        <begin position="606"/>
        <end position="628"/>
    </location>
</feature>
<evidence type="ECO:0000259" key="8">
    <source>
        <dbReference type="Pfam" id="PF19077"/>
    </source>
</evidence>
<name>A0A7Y9H6C7_9ACTN</name>
<keyword evidence="4" id="KW-0106">Calcium</keyword>
<evidence type="ECO:0000256" key="1">
    <source>
        <dbReference type="ARBA" id="ARBA00004613"/>
    </source>
</evidence>
<feature type="region of interest" description="Disordered" evidence="5">
    <location>
        <begin position="419"/>
        <end position="514"/>
    </location>
</feature>
<feature type="chain" id="PRO_5031535285" description="Bacterial Ig-like domain-containing protein" evidence="6">
    <location>
        <begin position="39"/>
        <end position="652"/>
    </location>
</feature>
<evidence type="ECO:0000313" key="10">
    <source>
        <dbReference type="Proteomes" id="UP000549911"/>
    </source>
</evidence>
<accession>A0A7Y9H6C7</accession>
<dbReference type="PANTHER" id="PTHR37467:SF1">
    <property type="entry name" value="EXPORTED CALCIUM-BINDING GLYCOPROTEIN"/>
    <property type="match status" value="1"/>
</dbReference>
<dbReference type="RefSeq" id="WP_179621369.1">
    <property type="nucleotide sequence ID" value="NZ_JACCBW010000006.1"/>
</dbReference>
<gene>
    <name evidence="9" type="ORF">F4692_003883</name>
</gene>
<dbReference type="Pfam" id="PF03495">
    <property type="entry name" value="Binary_toxB"/>
    <property type="match status" value="1"/>
</dbReference>
<protein>
    <recommendedName>
        <fullName evidence="11">Bacterial Ig-like domain-containing protein</fullName>
    </recommendedName>
</protein>
<evidence type="ECO:0000256" key="6">
    <source>
        <dbReference type="SAM" id="SignalP"/>
    </source>
</evidence>
<evidence type="ECO:0008006" key="11">
    <source>
        <dbReference type="Google" id="ProtNLM"/>
    </source>
</evidence>
<sequence>MNTHTSRPWGRFSRGAAAGLALVLPASVLGLAQAPASAAPVPTTATASTAASLLAVDVVGITLPAPIGGISAASVDVAPTTGSLSGGSPRVTAAASNLGADAVGIDLSGLLSSAQQSAPPDNTAATTQQLGSLPAAPLLTAGISTSTAHARLDAAGSCPAPGAPLSSSRTTTTDPSVLQLPGVGALVELPGTVQTQQSVSLESTGGPDDARRVVAATSSDLADLSLFGSVSVEVSSQPTLTAAASGQPGGATVTYSQPVVTIDAPGAPGSPFVLDGANDVATFALPENPLLTVSLSLGTLTSTTSPDGTSASGETALLDLRLGTTPLGPLGGLTVADVAVVPLSAAAGAPQGGVSCGNGPETGPVAGPDITSPTAGQVVSDTTPAVTGTGQPGATVTVTEGGTVLCRTTVTQGGTWSCSPTTPLTAGPHTVTATQSGNGSGADSVTFTVVPDPNDPDGDGLTNAEETTQGTDPTNPDTDGDGLTDGAEVNTHGTDPTDPDTDGDGLTDGQEVNGVTIKQRFEVCGKKARTSIRVTTNPLAKDTDKDGLSDGKEVKGYKIKQRVKTRKGSFVIGRTRSNPTKKDTDRDGLKDKVEVTGKANKRYGKAKTDPTKCDTDKGGVSDGAEVRAKANPADYRSGPRNPRGRTGRASIG</sequence>